<organism evidence="9 10">
    <name type="scientific">Zymobacter palmae</name>
    <dbReference type="NCBI Taxonomy" id="33074"/>
    <lineage>
        <taxon>Bacteria</taxon>
        <taxon>Pseudomonadati</taxon>
        <taxon>Pseudomonadota</taxon>
        <taxon>Gammaproteobacteria</taxon>
        <taxon>Oceanospirillales</taxon>
        <taxon>Halomonadaceae</taxon>
        <taxon>Zymobacter group</taxon>
        <taxon>Zymobacter</taxon>
    </lineage>
</organism>
<feature type="transmembrane region" description="Helical" evidence="7">
    <location>
        <begin position="208"/>
        <end position="225"/>
    </location>
</feature>
<feature type="transmembrane region" description="Helical" evidence="7">
    <location>
        <begin position="154"/>
        <end position="172"/>
    </location>
</feature>
<feature type="transmembrane region" description="Helical" evidence="7">
    <location>
        <begin position="184"/>
        <end position="202"/>
    </location>
</feature>
<dbReference type="KEGG" id="zpl:ZBT109_1510"/>
<evidence type="ECO:0000256" key="7">
    <source>
        <dbReference type="SAM" id="Phobius"/>
    </source>
</evidence>
<evidence type="ECO:0000256" key="6">
    <source>
        <dbReference type="ARBA" id="ARBA00023136"/>
    </source>
</evidence>
<evidence type="ECO:0000259" key="8">
    <source>
        <dbReference type="Pfam" id="PF01694"/>
    </source>
</evidence>
<evidence type="ECO:0000313" key="9">
    <source>
        <dbReference type="EMBL" id="BBG30270.1"/>
    </source>
</evidence>
<keyword evidence="3 7" id="KW-0812">Transmembrane</keyword>
<proteinExistence type="inferred from homology"/>
<dbReference type="PANTHER" id="PTHR43731">
    <property type="entry name" value="RHOMBOID PROTEASE"/>
    <property type="match status" value="1"/>
</dbReference>
<evidence type="ECO:0000256" key="1">
    <source>
        <dbReference type="ARBA" id="ARBA00004141"/>
    </source>
</evidence>
<dbReference type="GO" id="GO:0016020">
    <property type="term" value="C:membrane"/>
    <property type="evidence" value="ECO:0007669"/>
    <property type="project" value="UniProtKB-SubCell"/>
</dbReference>
<name>A0A348HF68_9GAMM</name>
<comment type="subcellular location">
    <subcellularLocation>
        <location evidence="1">Membrane</location>
        <topology evidence="1">Multi-pass membrane protein</topology>
    </subcellularLocation>
</comment>
<evidence type="ECO:0000256" key="4">
    <source>
        <dbReference type="ARBA" id="ARBA00022801"/>
    </source>
</evidence>
<keyword evidence="10" id="KW-1185">Reference proteome</keyword>
<dbReference type="Proteomes" id="UP000267342">
    <property type="component" value="Chromosome"/>
</dbReference>
<gene>
    <name evidence="9" type="ORF">ZBT109_1510</name>
</gene>
<comment type="similarity">
    <text evidence="2">Belongs to the peptidase S54 family.</text>
</comment>
<dbReference type="AlphaFoldDB" id="A0A348HF68"/>
<dbReference type="InterPro" id="IPR022764">
    <property type="entry name" value="Peptidase_S54_rhomboid_dom"/>
</dbReference>
<sequence length="302" mass="34269">MSTVYRFSAEEELATLRQWLWHEHISHYYRQQDGAQLIILINDAQQGPANVLVERWRRNELPPLSSMSSAKGLVDRGQWRSLKRALHHQPVTMVLLLACVVIFLLAAVNGNAVYYALSILSPNAWPSVEDTLHMHAALAAVLQAQEWWRLVTPIFIHFSLAHLVFNMLWLWVFGRHIERDEGSVYWAGLVLLWGILSNLAQLLYAGPAFGGMSGVVYAVMGYLWVEQLTGRRRIPVMPGWLLFMAVLWALWGVVNTMGLSHNVEMVSNMANAAHFGGLFAGCATALMSALWHRFTDRRRAMH</sequence>
<feature type="transmembrane region" description="Helical" evidence="7">
    <location>
        <begin position="93"/>
        <end position="117"/>
    </location>
</feature>
<dbReference type="RefSeq" id="WP_027705587.1">
    <property type="nucleotide sequence ID" value="NZ_AP018933.1"/>
</dbReference>
<dbReference type="Gene3D" id="1.20.1540.10">
    <property type="entry name" value="Rhomboid-like"/>
    <property type="match status" value="1"/>
</dbReference>
<evidence type="ECO:0000256" key="2">
    <source>
        <dbReference type="ARBA" id="ARBA00009045"/>
    </source>
</evidence>
<evidence type="ECO:0000256" key="5">
    <source>
        <dbReference type="ARBA" id="ARBA00022989"/>
    </source>
</evidence>
<evidence type="ECO:0000256" key="3">
    <source>
        <dbReference type="ARBA" id="ARBA00022692"/>
    </source>
</evidence>
<reference evidence="9 10" key="1">
    <citation type="submission" date="2018-09" db="EMBL/GenBank/DDBJ databases">
        <title>Zymobacter palmae IAM14233 (=T109) whole genome analysis.</title>
        <authorList>
            <person name="Yanase H."/>
        </authorList>
    </citation>
    <scope>NUCLEOTIDE SEQUENCE [LARGE SCALE GENOMIC DNA]</scope>
    <source>
        <strain evidence="9 10">IAM14233</strain>
    </source>
</reference>
<dbReference type="GO" id="GO:0004252">
    <property type="term" value="F:serine-type endopeptidase activity"/>
    <property type="evidence" value="ECO:0007669"/>
    <property type="project" value="InterPro"/>
</dbReference>
<protein>
    <submittedName>
        <fullName evidence="9">Rhomboid-like protein</fullName>
    </submittedName>
</protein>
<accession>A0A348HF68</accession>
<dbReference type="Pfam" id="PF01694">
    <property type="entry name" value="Rhomboid"/>
    <property type="match status" value="1"/>
</dbReference>
<feature type="transmembrane region" description="Helical" evidence="7">
    <location>
        <begin position="237"/>
        <end position="254"/>
    </location>
</feature>
<dbReference type="EMBL" id="AP018933">
    <property type="protein sequence ID" value="BBG30270.1"/>
    <property type="molecule type" value="Genomic_DNA"/>
</dbReference>
<dbReference type="SUPFAM" id="SSF144091">
    <property type="entry name" value="Rhomboid-like"/>
    <property type="match status" value="1"/>
</dbReference>
<feature type="transmembrane region" description="Helical" evidence="7">
    <location>
        <begin position="274"/>
        <end position="292"/>
    </location>
</feature>
<dbReference type="PANTHER" id="PTHR43731:SF14">
    <property type="entry name" value="PRESENILIN-ASSOCIATED RHOMBOID-LIKE PROTEIN, MITOCHONDRIAL"/>
    <property type="match status" value="1"/>
</dbReference>
<dbReference type="InterPro" id="IPR035952">
    <property type="entry name" value="Rhomboid-like_sf"/>
</dbReference>
<feature type="domain" description="Peptidase S54 rhomboid" evidence="8">
    <location>
        <begin position="145"/>
        <end position="287"/>
    </location>
</feature>
<dbReference type="InterPro" id="IPR050925">
    <property type="entry name" value="Rhomboid_protease_S54"/>
</dbReference>
<keyword evidence="6 7" id="KW-0472">Membrane</keyword>
<evidence type="ECO:0000313" key="10">
    <source>
        <dbReference type="Proteomes" id="UP000267342"/>
    </source>
</evidence>
<dbReference type="STRING" id="1123510.GCA_000620025_02600"/>
<keyword evidence="5 7" id="KW-1133">Transmembrane helix</keyword>
<keyword evidence="4" id="KW-0378">Hydrolase</keyword>